<dbReference type="RefSeq" id="WP_256620359.1">
    <property type="nucleotide sequence ID" value="NZ_JANIBC010000018.1"/>
</dbReference>
<name>A0A9X2LB48_9PROT</name>
<evidence type="ECO:0000313" key="1">
    <source>
        <dbReference type="EMBL" id="MCQ8186439.1"/>
    </source>
</evidence>
<comment type="caution">
    <text evidence="1">The sequence shown here is derived from an EMBL/GenBank/DDBJ whole genome shotgun (WGS) entry which is preliminary data.</text>
</comment>
<dbReference type="EMBL" id="JANIBC010000018">
    <property type="protein sequence ID" value="MCQ8186439.1"/>
    <property type="molecule type" value="Genomic_DNA"/>
</dbReference>
<accession>A0A9X2LB48</accession>
<protein>
    <recommendedName>
        <fullName evidence="3">Restriction endonuclease</fullName>
    </recommendedName>
</protein>
<dbReference type="AlphaFoldDB" id="A0A9X2LB48"/>
<gene>
    <name evidence="1" type="ORF">NOG11_13730</name>
</gene>
<proteinExistence type="predicted"/>
<keyword evidence="2" id="KW-1185">Reference proteome</keyword>
<dbReference type="Proteomes" id="UP001142610">
    <property type="component" value="Unassembled WGS sequence"/>
</dbReference>
<organism evidence="1 2">
    <name type="scientific">Parvularcula maris</name>
    <dbReference type="NCBI Taxonomy" id="2965077"/>
    <lineage>
        <taxon>Bacteria</taxon>
        <taxon>Pseudomonadati</taxon>
        <taxon>Pseudomonadota</taxon>
        <taxon>Alphaproteobacteria</taxon>
        <taxon>Parvularculales</taxon>
        <taxon>Parvularculaceae</taxon>
        <taxon>Parvularcula</taxon>
    </lineage>
</organism>
<sequence>MSNIQRSNLTIYDEIPVGDPDLWIPTGDLEQLLSDSLIGASLAGLPIRTRSKVAKSWVAEAMGYSAPPSFQKTQPRFPGQLLDTYVQKANNLQIWNEELSSARRYVLIRVDSDDVITRIKVVNGDTLAVLDTTGTLTQKYQARFSERGQGCQLFSSRDTDLIEPLCDSGAVGSTQRRPEEPPSVEEGILPIADLFEKLRAIVGNSFKDSGAVSERSRGEALHRLVCKALGYTRYGDNGQFPDVRNQLLEVKLQTSPTIDLGLVLPNSDEYLDVPQLGGHQIRHCDVRYAVFDAKTDGTAVAVTGLVLITGRDFFNRFVQFQGRRLNKKLQIPLPSNFFSA</sequence>
<reference evidence="1" key="1">
    <citation type="submission" date="2022-07" db="EMBL/GenBank/DDBJ databases">
        <title>Parvularcula maris sp. nov., an algicidal bacterium isolated from seawater.</title>
        <authorList>
            <person name="Li F."/>
        </authorList>
    </citation>
    <scope>NUCLEOTIDE SEQUENCE</scope>
    <source>
        <strain evidence="1">BGMRC 0090</strain>
    </source>
</reference>
<evidence type="ECO:0000313" key="2">
    <source>
        <dbReference type="Proteomes" id="UP001142610"/>
    </source>
</evidence>
<evidence type="ECO:0008006" key="3">
    <source>
        <dbReference type="Google" id="ProtNLM"/>
    </source>
</evidence>